<dbReference type="InterPro" id="IPR000832">
    <property type="entry name" value="GPCR_2_secretin-like"/>
</dbReference>
<feature type="compositionally biased region" description="Polar residues" evidence="5">
    <location>
        <begin position="426"/>
        <end position="445"/>
    </location>
</feature>
<dbReference type="GO" id="GO:0007166">
    <property type="term" value="P:cell surface receptor signaling pathway"/>
    <property type="evidence" value="ECO:0007669"/>
    <property type="project" value="InterPro"/>
</dbReference>
<dbReference type="GO" id="GO:0004930">
    <property type="term" value="F:G protein-coupled receptor activity"/>
    <property type="evidence" value="ECO:0007669"/>
    <property type="project" value="InterPro"/>
</dbReference>
<dbReference type="PRINTS" id="PR00249">
    <property type="entry name" value="GPCRSECRETIN"/>
</dbReference>
<comment type="caution">
    <text evidence="8">The sequence shown here is derived from an EMBL/GenBank/DDBJ whole genome shotgun (WGS) entry which is preliminary data.</text>
</comment>
<feature type="transmembrane region" description="Helical" evidence="6">
    <location>
        <begin position="230"/>
        <end position="253"/>
    </location>
</feature>
<dbReference type="InterPro" id="IPR017981">
    <property type="entry name" value="GPCR_2-like_7TM"/>
</dbReference>
<evidence type="ECO:0000256" key="2">
    <source>
        <dbReference type="ARBA" id="ARBA00022692"/>
    </source>
</evidence>
<dbReference type="EMBL" id="MU827780">
    <property type="protein sequence ID" value="KAJ7337910.1"/>
    <property type="molecule type" value="Genomic_DNA"/>
</dbReference>
<name>A0A9X0CGD1_9CNID</name>
<dbReference type="PROSITE" id="PS50261">
    <property type="entry name" value="G_PROTEIN_RECEP_F2_4"/>
    <property type="match status" value="1"/>
</dbReference>
<dbReference type="AlphaFoldDB" id="A0A9X0CGD1"/>
<evidence type="ECO:0000313" key="9">
    <source>
        <dbReference type="Proteomes" id="UP001163046"/>
    </source>
</evidence>
<dbReference type="GO" id="GO:0005886">
    <property type="term" value="C:plasma membrane"/>
    <property type="evidence" value="ECO:0007669"/>
    <property type="project" value="TreeGrafter"/>
</dbReference>
<dbReference type="PANTHER" id="PTHR12011">
    <property type="entry name" value="ADHESION G-PROTEIN COUPLED RECEPTOR"/>
    <property type="match status" value="1"/>
</dbReference>
<organism evidence="8 9">
    <name type="scientific">Desmophyllum pertusum</name>
    <dbReference type="NCBI Taxonomy" id="174260"/>
    <lineage>
        <taxon>Eukaryota</taxon>
        <taxon>Metazoa</taxon>
        <taxon>Cnidaria</taxon>
        <taxon>Anthozoa</taxon>
        <taxon>Hexacorallia</taxon>
        <taxon>Scleractinia</taxon>
        <taxon>Caryophylliina</taxon>
        <taxon>Caryophylliidae</taxon>
        <taxon>Desmophyllum</taxon>
    </lineage>
</organism>
<dbReference type="Proteomes" id="UP001163046">
    <property type="component" value="Unassembled WGS sequence"/>
</dbReference>
<keyword evidence="3 6" id="KW-1133">Transmembrane helix</keyword>
<feature type="region of interest" description="Disordered" evidence="5">
    <location>
        <begin position="356"/>
        <end position="502"/>
    </location>
</feature>
<keyword evidence="9" id="KW-1185">Reference proteome</keyword>
<dbReference type="PANTHER" id="PTHR12011:SF347">
    <property type="entry name" value="FI21270P1-RELATED"/>
    <property type="match status" value="1"/>
</dbReference>
<evidence type="ECO:0000259" key="7">
    <source>
        <dbReference type="PROSITE" id="PS50261"/>
    </source>
</evidence>
<accession>A0A9X0CGD1</accession>
<dbReference type="Gene3D" id="1.20.1070.10">
    <property type="entry name" value="Rhodopsin 7-helix transmembrane proteins"/>
    <property type="match status" value="1"/>
</dbReference>
<feature type="domain" description="G-protein coupled receptors family 2 profile 2" evidence="7">
    <location>
        <begin position="1"/>
        <end position="254"/>
    </location>
</feature>
<dbReference type="Pfam" id="PF00002">
    <property type="entry name" value="7tm_2"/>
    <property type="match status" value="1"/>
</dbReference>
<keyword evidence="2 6" id="KW-0812">Transmembrane</keyword>
<sequence length="502" mass="56781">MAAMCPCFTYFILEGEIKEKPLDKEKEKSDKSQQEIRDSRFERDMQMSQAFCVLSSQLLFLAGADARDDKIACAVVAITMNYLSLVTLGWLIVQALYLFSFTRKRESEVKQKMKTKLYYAGAWGLPLFAVIILASKYETYNKHPHCWISFTDALSWSVATPIITLGLVQLILVVLLVKALLTCRKSGDSEENENKKNVIKSGLQTVICITITVIATWLLGSLSLNIDRDIYHTFFTIFNALQGFAFFLFYVLLNPEVRQLIIAAWEWKGSMVTPFDEHEAIEIEEDKDKDKKKKKGKTKATKNKQDKNERKQENKQDQSMMNMAEARMAAASIVANSKTRNKENVTAVKSDVKKEIPKTSLAGSNTPPRKLPPIEQQKKIATSSKEAKPRRKITPQGPPQKFLEDSALKRKTTNGPSSPKDKRLRSPSSSYAQQPKTPPWNTKKTVQFEFKDNLPVAAFSTPPPNVRTRPPQRTLDPNTTQKNQKPVGKKRTAKGKTSSKPH</sequence>
<evidence type="ECO:0000256" key="3">
    <source>
        <dbReference type="ARBA" id="ARBA00022989"/>
    </source>
</evidence>
<comment type="subcellular location">
    <subcellularLocation>
        <location evidence="1">Membrane</location>
        <topology evidence="1">Multi-pass membrane protein</topology>
    </subcellularLocation>
</comment>
<feature type="compositionally biased region" description="Basic residues" evidence="5">
    <location>
        <begin position="290"/>
        <end position="302"/>
    </location>
</feature>
<dbReference type="OrthoDB" id="5973577at2759"/>
<feature type="compositionally biased region" description="Polar residues" evidence="5">
    <location>
        <begin position="475"/>
        <end position="484"/>
    </location>
</feature>
<feature type="transmembrane region" description="Helical" evidence="6">
    <location>
        <begin position="117"/>
        <end position="134"/>
    </location>
</feature>
<feature type="transmembrane region" description="Helical" evidence="6">
    <location>
        <begin position="202"/>
        <end position="224"/>
    </location>
</feature>
<feature type="compositionally biased region" description="Basic residues" evidence="5">
    <location>
        <begin position="487"/>
        <end position="502"/>
    </location>
</feature>
<evidence type="ECO:0000256" key="5">
    <source>
        <dbReference type="SAM" id="MobiDB-lite"/>
    </source>
</evidence>
<reference evidence="8" key="1">
    <citation type="submission" date="2023-01" db="EMBL/GenBank/DDBJ databases">
        <title>Genome assembly of the deep-sea coral Lophelia pertusa.</title>
        <authorList>
            <person name="Herrera S."/>
            <person name="Cordes E."/>
        </authorList>
    </citation>
    <scope>NUCLEOTIDE SEQUENCE</scope>
    <source>
        <strain evidence="8">USNM1676648</strain>
        <tissue evidence="8">Polyp</tissue>
    </source>
</reference>
<dbReference type="SUPFAM" id="SSF81321">
    <property type="entry name" value="Family A G protein-coupled receptor-like"/>
    <property type="match status" value="1"/>
</dbReference>
<proteinExistence type="predicted"/>
<protein>
    <recommendedName>
        <fullName evidence="7">G-protein coupled receptors family 2 profile 2 domain-containing protein</fullName>
    </recommendedName>
</protein>
<keyword evidence="4 6" id="KW-0472">Membrane</keyword>
<evidence type="ECO:0000256" key="4">
    <source>
        <dbReference type="ARBA" id="ARBA00023136"/>
    </source>
</evidence>
<evidence type="ECO:0000256" key="6">
    <source>
        <dbReference type="SAM" id="Phobius"/>
    </source>
</evidence>
<evidence type="ECO:0000256" key="1">
    <source>
        <dbReference type="ARBA" id="ARBA00004141"/>
    </source>
</evidence>
<gene>
    <name evidence="8" type="ORF">OS493_008069</name>
</gene>
<feature type="transmembrane region" description="Helical" evidence="6">
    <location>
        <begin position="47"/>
        <end position="64"/>
    </location>
</feature>
<evidence type="ECO:0000313" key="8">
    <source>
        <dbReference type="EMBL" id="KAJ7337910.1"/>
    </source>
</evidence>
<feature type="compositionally biased region" description="Basic and acidic residues" evidence="5">
    <location>
        <begin position="303"/>
        <end position="316"/>
    </location>
</feature>
<feature type="region of interest" description="Disordered" evidence="5">
    <location>
        <begin position="286"/>
        <end position="318"/>
    </location>
</feature>
<feature type="transmembrane region" description="Helical" evidence="6">
    <location>
        <begin position="154"/>
        <end position="181"/>
    </location>
</feature>
<feature type="transmembrane region" description="Helical" evidence="6">
    <location>
        <begin position="76"/>
        <end position="97"/>
    </location>
</feature>